<evidence type="ECO:0000256" key="10">
    <source>
        <dbReference type="RuleBase" id="RU000550"/>
    </source>
</evidence>
<evidence type="ECO:0000313" key="13">
    <source>
        <dbReference type="Proteomes" id="UP000663075"/>
    </source>
</evidence>
<dbReference type="Proteomes" id="UP000663075">
    <property type="component" value="Chromosome"/>
</dbReference>
<keyword evidence="2 6" id="KW-0645">Protease</keyword>
<evidence type="ECO:0000256" key="2">
    <source>
        <dbReference type="ARBA" id="ARBA00022670"/>
    </source>
</evidence>
<evidence type="ECO:0000256" key="9">
    <source>
        <dbReference type="RuleBase" id="RU000549"/>
    </source>
</evidence>
<dbReference type="HAMAP" id="MF_00444">
    <property type="entry name" value="ClpP"/>
    <property type="match status" value="1"/>
</dbReference>
<dbReference type="GO" id="GO:0051117">
    <property type="term" value="F:ATPase binding"/>
    <property type="evidence" value="ECO:0007669"/>
    <property type="project" value="TreeGrafter"/>
</dbReference>
<keyword evidence="3 6" id="KW-0378">Hydrolase</keyword>
<feature type="active site" evidence="6 8">
    <location>
        <position position="124"/>
    </location>
</feature>
<evidence type="ECO:0000256" key="6">
    <source>
        <dbReference type="HAMAP-Rule" id="MF_00444"/>
    </source>
</evidence>
<sequence>MNFLPLIIEKTNKGVEYNYDIYSKFLKDRIIFLNGNINEDSSNLIIIQLLYLNNENPNKDIYIYINSNGGDVYSGMAIYDTIKFINSDVNTICVGAACSMAAFILSSGTKGKRFSFPNSRIMIHQPIGGVHGQASDIMIHSKEILYLKKKINIFFSKNTNRNFKKIKKNTDRDYFMSPLKALRYGLIDHVILKK</sequence>
<dbReference type="GO" id="GO:0005737">
    <property type="term" value="C:cytoplasm"/>
    <property type="evidence" value="ECO:0007669"/>
    <property type="project" value="UniProtKB-SubCell"/>
</dbReference>
<evidence type="ECO:0000313" key="12">
    <source>
        <dbReference type="EMBL" id="QSF25348.1"/>
    </source>
</evidence>
<dbReference type="CDD" id="cd07017">
    <property type="entry name" value="S14_ClpP_2"/>
    <property type="match status" value="1"/>
</dbReference>
<comment type="subcellular location">
    <subcellularLocation>
        <location evidence="6">Cytoplasm</location>
    </subcellularLocation>
</comment>
<keyword evidence="13" id="KW-1185">Reference proteome</keyword>
<evidence type="ECO:0000256" key="5">
    <source>
        <dbReference type="ARBA" id="ARBA00034021"/>
    </source>
</evidence>
<dbReference type="SUPFAM" id="SSF52096">
    <property type="entry name" value="ClpP/crotonase"/>
    <property type="match status" value="1"/>
</dbReference>
<reference evidence="12" key="1">
    <citation type="submission" date="2017-11" db="EMBL/GenBank/DDBJ databases">
        <authorList>
            <person name="Jian Z."/>
        </authorList>
    </citation>
    <scope>NUCLEOTIDE SEQUENCE</scope>
    <source>
        <strain evidence="12">YC</strain>
    </source>
</reference>
<dbReference type="InterPro" id="IPR018215">
    <property type="entry name" value="ClpP_Ser_AS"/>
</dbReference>
<accession>A0A974WN19</accession>
<keyword evidence="4 6" id="KW-0720">Serine protease</keyword>
<feature type="active site" description="Nucleophile" evidence="6">
    <location>
        <position position="99"/>
    </location>
</feature>
<protein>
    <recommendedName>
        <fullName evidence="6 11">ATP-dependent Clp protease proteolytic subunit</fullName>
        <ecNumber evidence="6 9">3.4.21.92</ecNumber>
    </recommendedName>
    <alternativeName>
        <fullName evidence="6">Endopeptidase Clp</fullName>
    </alternativeName>
</protein>
<comment type="catalytic activity">
    <reaction evidence="5 6 8">
        <text>Hydrolysis of proteins to small peptides in the presence of ATP and magnesium. alpha-casein is the usual test substrate. In the absence of ATP, only oligopeptides shorter than five residues are hydrolyzed (such as succinyl-Leu-Tyr-|-NHMec, and Leu-Tyr-Leu-|-Tyr-Trp, in which cleavage of the -Tyr-|-Leu- and -Tyr-|-Trp bonds also occurs).</text>
        <dbReference type="EC" id="3.4.21.92"/>
    </reaction>
</comment>
<dbReference type="InterPro" id="IPR029045">
    <property type="entry name" value="ClpP/crotonase-like_dom_sf"/>
</dbReference>
<dbReference type="Gene3D" id="3.90.226.10">
    <property type="entry name" value="2-enoyl-CoA Hydratase, Chain A, domain 1"/>
    <property type="match status" value="1"/>
</dbReference>
<keyword evidence="6" id="KW-0963">Cytoplasm</keyword>
<dbReference type="GO" id="GO:0006515">
    <property type="term" value="P:protein quality control for misfolded or incompletely synthesized proteins"/>
    <property type="evidence" value="ECO:0007669"/>
    <property type="project" value="TreeGrafter"/>
</dbReference>
<evidence type="ECO:0000256" key="1">
    <source>
        <dbReference type="ARBA" id="ARBA00007039"/>
    </source>
</evidence>
<comment type="similarity">
    <text evidence="1 6 11">Belongs to the peptidase S14 family.</text>
</comment>
<evidence type="ECO:0000256" key="8">
    <source>
        <dbReference type="PROSITE-ProRule" id="PRU10086"/>
    </source>
</evidence>
<dbReference type="PROSITE" id="PS00382">
    <property type="entry name" value="CLP_PROTEASE_HIS"/>
    <property type="match status" value="1"/>
</dbReference>
<organism evidence="12 13">
    <name type="scientific">Candidatus Nasuia deltocephalincola</name>
    <dbReference type="NCBI Taxonomy" id="1160784"/>
    <lineage>
        <taxon>Bacteria</taxon>
        <taxon>Pseudomonadati</taxon>
        <taxon>Pseudomonadota</taxon>
        <taxon>Betaproteobacteria</taxon>
        <taxon>Candidatus Nasuia</taxon>
    </lineage>
</organism>
<dbReference type="InterPro" id="IPR001907">
    <property type="entry name" value="ClpP"/>
</dbReference>
<dbReference type="GO" id="GO:0004176">
    <property type="term" value="F:ATP-dependent peptidase activity"/>
    <property type="evidence" value="ECO:0007669"/>
    <property type="project" value="InterPro"/>
</dbReference>
<evidence type="ECO:0000256" key="11">
    <source>
        <dbReference type="RuleBase" id="RU003567"/>
    </source>
</evidence>
<feature type="active site" evidence="7">
    <location>
        <position position="99"/>
    </location>
</feature>
<dbReference type="NCBIfam" id="NF009205">
    <property type="entry name" value="PRK12553.1"/>
    <property type="match status" value="1"/>
</dbReference>
<dbReference type="EMBL" id="CP024850">
    <property type="protein sequence ID" value="QSF25348.1"/>
    <property type="molecule type" value="Genomic_DNA"/>
</dbReference>
<dbReference type="GO" id="GO:0009368">
    <property type="term" value="C:endopeptidase Clp complex"/>
    <property type="evidence" value="ECO:0007669"/>
    <property type="project" value="TreeGrafter"/>
</dbReference>
<dbReference type="InterPro" id="IPR023562">
    <property type="entry name" value="ClpP/TepA"/>
</dbReference>
<dbReference type="FunFam" id="3.90.226.10:FF:000001">
    <property type="entry name" value="ATP-dependent Clp protease proteolytic subunit"/>
    <property type="match status" value="1"/>
</dbReference>
<dbReference type="PANTHER" id="PTHR10381:SF11">
    <property type="entry name" value="ATP-DEPENDENT CLP PROTEASE PROTEOLYTIC SUBUNIT, MITOCHONDRIAL"/>
    <property type="match status" value="1"/>
</dbReference>
<name>A0A974WN19_9PROT</name>
<dbReference type="GO" id="GO:0004252">
    <property type="term" value="F:serine-type endopeptidase activity"/>
    <property type="evidence" value="ECO:0007669"/>
    <property type="project" value="UniProtKB-UniRule"/>
</dbReference>
<evidence type="ECO:0000256" key="3">
    <source>
        <dbReference type="ARBA" id="ARBA00022801"/>
    </source>
</evidence>
<evidence type="ECO:0000256" key="7">
    <source>
        <dbReference type="PROSITE-ProRule" id="PRU10085"/>
    </source>
</evidence>
<comment type="subunit">
    <text evidence="6">Fourteen ClpP subunits assemble into 2 heptameric rings which stack back to back to give a disk-like structure with a central cavity, resembling the structure of eukaryotic proteasomes.</text>
</comment>
<evidence type="ECO:0000256" key="4">
    <source>
        <dbReference type="ARBA" id="ARBA00022825"/>
    </source>
</evidence>
<dbReference type="PANTHER" id="PTHR10381">
    <property type="entry name" value="ATP-DEPENDENT CLP PROTEASE PROTEOLYTIC SUBUNIT"/>
    <property type="match status" value="1"/>
</dbReference>
<dbReference type="NCBIfam" id="NF001368">
    <property type="entry name" value="PRK00277.1"/>
    <property type="match status" value="1"/>
</dbReference>
<dbReference type="InterPro" id="IPR033135">
    <property type="entry name" value="ClpP_His_AS"/>
</dbReference>
<dbReference type="Pfam" id="PF00574">
    <property type="entry name" value="CLP_protease"/>
    <property type="match status" value="1"/>
</dbReference>
<dbReference type="AlphaFoldDB" id="A0A974WN19"/>
<gene>
    <name evidence="6" type="primary">clpP</name>
    <name evidence="12" type="ORF">CU086_00785</name>
</gene>
<dbReference type="PROSITE" id="PS00381">
    <property type="entry name" value="CLP_PROTEASE_SER"/>
    <property type="match status" value="1"/>
</dbReference>
<proteinExistence type="inferred from homology"/>
<comment type="function">
    <text evidence="6 10">Cleaves peptides in various proteins in a process that requires ATP hydrolysis. Has a chymotrypsin-like activity. Plays a major role in the degradation of misfolded proteins.</text>
</comment>
<dbReference type="PRINTS" id="PR00127">
    <property type="entry name" value="CLPPROTEASEP"/>
</dbReference>
<dbReference type="EC" id="3.4.21.92" evidence="6 9"/>